<dbReference type="EMBL" id="BART01021844">
    <property type="protein sequence ID" value="GAH04402.1"/>
    <property type="molecule type" value="Genomic_DNA"/>
</dbReference>
<gene>
    <name evidence="1" type="ORF">S01H4_40170</name>
</gene>
<organism evidence="1">
    <name type="scientific">marine sediment metagenome</name>
    <dbReference type="NCBI Taxonomy" id="412755"/>
    <lineage>
        <taxon>unclassified sequences</taxon>
        <taxon>metagenomes</taxon>
        <taxon>ecological metagenomes</taxon>
    </lineage>
</organism>
<name>X1CAC2_9ZZZZ</name>
<evidence type="ECO:0000313" key="1">
    <source>
        <dbReference type="EMBL" id="GAH04402.1"/>
    </source>
</evidence>
<protein>
    <submittedName>
        <fullName evidence="1">Uncharacterized protein</fullName>
    </submittedName>
</protein>
<dbReference type="AlphaFoldDB" id="X1CAC2"/>
<proteinExistence type="predicted"/>
<reference evidence="1" key="1">
    <citation type="journal article" date="2014" name="Front. Microbiol.">
        <title>High frequency of phylogenetically diverse reductive dehalogenase-homologous genes in deep subseafloor sedimentary metagenomes.</title>
        <authorList>
            <person name="Kawai M."/>
            <person name="Futagami T."/>
            <person name="Toyoda A."/>
            <person name="Takaki Y."/>
            <person name="Nishi S."/>
            <person name="Hori S."/>
            <person name="Arai W."/>
            <person name="Tsubouchi T."/>
            <person name="Morono Y."/>
            <person name="Uchiyama I."/>
            <person name="Ito T."/>
            <person name="Fujiyama A."/>
            <person name="Inagaki F."/>
            <person name="Takami H."/>
        </authorList>
    </citation>
    <scope>NUCLEOTIDE SEQUENCE</scope>
    <source>
        <strain evidence="1">Expedition CK06-06</strain>
    </source>
</reference>
<accession>X1CAC2</accession>
<comment type="caution">
    <text evidence="1">The sequence shown here is derived from an EMBL/GenBank/DDBJ whole genome shotgun (WGS) entry which is preliminary data.</text>
</comment>
<sequence>MVSIYLLSKSHKIIKTIKKEEGLIQLDELEEQIMQNLKKSYVLIFNKIKQKIMSISIKLSFNFYFSANCTIFLKQFLKLLVNLRFSRKYRF</sequence>